<evidence type="ECO:0000313" key="2">
    <source>
        <dbReference type="Proteomes" id="UP000239663"/>
    </source>
</evidence>
<reference evidence="1 2" key="1">
    <citation type="submission" date="2017-12" db="EMBL/GenBank/DDBJ databases">
        <title>Taxonomic description and draft genome of Pradoshia cofamensis Gen. nov., sp. nov., a thermotolerant bacillale isolated from anterior gut of earthworm Eisenia fetida.</title>
        <authorList>
            <person name="Saha T."/>
            <person name="Chakraborty R."/>
        </authorList>
    </citation>
    <scope>NUCLEOTIDE SEQUENCE [LARGE SCALE GENOMIC DNA]</scope>
    <source>
        <strain evidence="1 2">EAG3</strain>
    </source>
</reference>
<accession>A0A2S7N1Z6</accession>
<dbReference type="AlphaFoldDB" id="A0A2S7N1Z6"/>
<evidence type="ECO:0000313" key="1">
    <source>
        <dbReference type="EMBL" id="PQD96017.1"/>
    </source>
</evidence>
<keyword evidence="2" id="KW-1185">Reference proteome</keyword>
<name>A0A2S7N1Z6_9BACI</name>
<dbReference type="Proteomes" id="UP000239663">
    <property type="component" value="Unassembled WGS sequence"/>
</dbReference>
<protein>
    <submittedName>
        <fullName evidence="1">Uncharacterized protein</fullName>
    </submittedName>
</protein>
<sequence>MYPHFRMVIQGNYCIVEDGPGRCKGKGGWEAVAKASYKKSLAVINHLSIQQGIFHVSILSS</sequence>
<proteinExistence type="predicted"/>
<dbReference type="EMBL" id="PKOZ01000002">
    <property type="protein sequence ID" value="PQD96017.1"/>
    <property type="molecule type" value="Genomic_DNA"/>
</dbReference>
<gene>
    <name evidence="1" type="ORF">CYL18_05280</name>
</gene>
<comment type="caution">
    <text evidence="1">The sequence shown here is derived from an EMBL/GenBank/DDBJ whole genome shotgun (WGS) entry which is preliminary data.</text>
</comment>
<organism evidence="1 2">
    <name type="scientific">Pradoshia eiseniae</name>
    <dbReference type="NCBI Taxonomy" id="2064768"/>
    <lineage>
        <taxon>Bacteria</taxon>
        <taxon>Bacillati</taxon>
        <taxon>Bacillota</taxon>
        <taxon>Bacilli</taxon>
        <taxon>Bacillales</taxon>
        <taxon>Bacillaceae</taxon>
        <taxon>Pradoshia</taxon>
    </lineage>
</organism>